<dbReference type="GO" id="GO:0005886">
    <property type="term" value="C:plasma membrane"/>
    <property type="evidence" value="ECO:0007669"/>
    <property type="project" value="UniProtKB-SubCell"/>
</dbReference>
<sequence length="388" mass="42156">MLNNYSVRTVIIVFTAASLVMMDVMAYLLSANMHFYLMLNGIGIVLLLTLWFYMTRYLVKPINEVKRNIDEINSGNLSISIREFGNNCAGKLIPGINSLAREISSLVMDIRKSSNSASVLSATLANQSAELSVKTEQQSAMLMQTASSMEEISAGTKSNAENTRQLNTITSEAHQSAGHGSELMQKLTENMVSITHCSKKMTEIISIIDGIAFQTNILALNAAVEAARAGEHGKGFAVVAGEVRVLAQKSSESAKNIKSLIETTNTNVLQGAKLVSEAEKNMQAIVSGSEDLNILMEHIFLSTNEQEKGIQQITIALSELEKVTLSNAAVVDELAESSDVLKNQVVELQNRTSNLRLSDEQNVAAAVIAQPVPKKLIKNAPEGHWQTF</sequence>
<dbReference type="InterPro" id="IPR004089">
    <property type="entry name" value="MCPsignal_dom"/>
</dbReference>
<dbReference type="PANTHER" id="PTHR43531:SF14">
    <property type="entry name" value="METHYL-ACCEPTING CHEMOTAXIS PROTEIN I-RELATED"/>
    <property type="match status" value="1"/>
</dbReference>
<dbReference type="GO" id="GO:0004888">
    <property type="term" value="F:transmembrane signaling receptor activity"/>
    <property type="evidence" value="ECO:0007669"/>
    <property type="project" value="InterPro"/>
</dbReference>
<feature type="transmembrane region" description="Helical" evidence="7">
    <location>
        <begin position="7"/>
        <end position="29"/>
    </location>
</feature>
<proteinExistence type="inferred from homology"/>
<evidence type="ECO:0000256" key="2">
    <source>
        <dbReference type="ARBA" id="ARBA00022481"/>
    </source>
</evidence>
<gene>
    <name evidence="10" type="ORF">GBAG_1908</name>
</gene>
<feature type="domain" description="Methyl-accepting transducer" evidence="8">
    <location>
        <begin position="113"/>
        <end position="342"/>
    </location>
</feature>
<dbReference type="CDD" id="cd11386">
    <property type="entry name" value="MCP_signal"/>
    <property type="match status" value="1"/>
</dbReference>
<evidence type="ECO:0000259" key="8">
    <source>
        <dbReference type="PROSITE" id="PS50111"/>
    </source>
</evidence>
<evidence type="ECO:0000256" key="7">
    <source>
        <dbReference type="SAM" id="Phobius"/>
    </source>
</evidence>
<dbReference type="STRING" id="1006004.GBAG_1908"/>
<comment type="subcellular location">
    <subcellularLocation>
        <location evidence="1">Cell inner membrane</location>
        <topology evidence="1">Multi-pass membrane protein</topology>
    </subcellularLocation>
</comment>
<dbReference type="AlphaFoldDB" id="A0A085GE13"/>
<comment type="caution">
    <text evidence="10">The sequence shown here is derived from an EMBL/GenBank/DDBJ whole genome shotgun (WGS) entry which is preliminary data.</text>
</comment>
<dbReference type="eggNOG" id="COG0840">
    <property type="taxonomic scope" value="Bacteria"/>
</dbReference>
<dbReference type="SMART" id="SM00283">
    <property type="entry name" value="MA"/>
    <property type="match status" value="1"/>
</dbReference>
<dbReference type="PANTHER" id="PTHR43531">
    <property type="entry name" value="PROTEIN ICFG"/>
    <property type="match status" value="1"/>
</dbReference>
<dbReference type="GO" id="GO:0007165">
    <property type="term" value="P:signal transduction"/>
    <property type="evidence" value="ECO:0007669"/>
    <property type="project" value="UniProtKB-KW"/>
</dbReference>
<keyword evidence="4 6" id="KW-0807">Transducer</keyword>
<dbReference type="RefSeq" id="WP_034495349.1">
    <property type="nucleotide sequence ID" value="NZ_JMPI01000028.1"/>
</dbReference>
<evidence type="ECO:0000256" key="5">
    <source>
        <dbReference type="ARBA" id="ARBA00029447"/>
    </source>
</evidence>
<feature type="domain" description="HAMP" evidence="9">
    <location>
        <begin position="56"/>
        <end position="108"/>
    </location>
</feature>
<dbReference type="PROSITE" id="PS50885">
    <property type="entry name" value="HAMP"/>
    <property type="match status" value="1"/>
</dbReference>
<dbReference type="FunFam" id="1.10.287.950:FF:000001">
    <property type="entry name" value="Methyl-accepting chemotaxis sensory transducer"/>
    <property type="match status" value="1"/>
</dbReference>
<keyword evidence="7" id="KW-0472">Membrane</keyword>
<dbReference type="PROSITE" id="PS50111">
    <property type="entry name" value="CHEMOTAXIS_TRANSDUC_2"/>
    <property type="match status" value="1"/>
</dbReference>
<evidence type="ECO:0000256" key="1">
    <source>
        <dbReference type="ARBA" id="ARBA00004429"/>
    </source>
</evidence>
<evidence type="ECO:0000313" key="11">
    <source>
        <dbReference type="Proteomes" id="UP000028653"/>
    </source>
</evidence>
<keyword evidence="11" id="KW-1185">Reference proteome</keyword>
<dbReference type="EMBL" id="JMPI01000028">
    <property type="protein sequence ID" value="KFC81958.1"/>
    <property type="molecule type" value="Genomic_DNA"/>
</dbReference>
<name>A0A085GE13_9ENTR</name>
<comment type="similarity">
    <text evidence="5">Belongs to the methyl-accepting chemotaxis (MCP) protein family.</text>
</comment>
<dbReference type="PRINTS" id="PR00260">
    <property type="entry name" value="CHEMTRNSDUCR"/>
</dbReference>
<dbReference type="GO" id="GO:0006935">
    <property type="term" value="P:chemotaxis"/>
    <property type="evidence" value="ECO:0007669"/>
    <property type="project" value="UniProtKB-KW"/>
</dbReference>
<evidence type="ECO:0000259" key="9">
    <source>
        <dbReference type="PROSITE" id="PS50885"/>
    </source>
</evidence>
<dbReference type="SUPFAM" id="SSF58104">
    <property type="entry name" value="Methyl-accepting chemotaxis protein (MCP) signaling domain"/>
    <property type="match status" value="1"/>
</dbReference>
<feature type="transmembrane region" description="Helical" evidence="7">
    <location>
        <begin position="35"/>
        <end position="54"/>
    </location>
</feature>
<keyword evidence="3" id="KW-0145">Chemotaxis</keyword>
<keyword evidence="7" id="KW-1133">Transmembrane helix</keyword>
<dbReference type="InterPro" id="IPR003660">
    <property type="entry name" value="HAMP_dom"/>
</dbReference>
<dbReference type="InterPro" id="IPR004090">
    <property type="entry name" value="Chemotax_Me-accpt_rcpt"/>
</dbReference>
<dbReference type="Proteomes" id="UP000028653">
    <property type="component" value="Unassembled WGS sequence"/>
</dbReference>
<keyword evidence="2" id="KW-0488">Methylation</keyword>
<evidence type="ECO:0000256" key="4">
    <source>
        <dbReference type="ARBA" id="ARBA00023224"/>
    </source>
</evidence>
<organism evidence="10 11">
    <name type="scientific">Buttiauxella agrestis ATCC 33320</name>
    <dbReference type="NCBI Taxonomy" id="1006004"/>
    <lineage>
        <taxon>Bacteria</taxon>
        <taxon>Pseudomonadati</taxon>
        <taxon>Pseudomonadota</taxon>
        <taxon>Gammaproteobacteria</taxon>
        <taxon>Enterobacterales</taxon>
        <taxon>Enterobacteriaceae</taxon>
        <taxon>Buttiauxella</taxon>
    </lineage>
</organism>
<protein>
    <submittedName>
        <fullName evidence="10">Putative methyl-accepting chemotaxis protein</fullName>
    </submittedName>
</protein>
<dbReference type="Gene3D" id="1.10.287.950">
    <property type="entry name" value="Methyl-accepting chemotaxis protein"/>
    <property type="match status" value="1"/>
</dbReference>
<dbReference type="InterPro" id="IPR051310">
    <property type="entry name" value="MCP_chemotaxis"/>
</dbReference>
<dbReference type="Pfam" id="PF00015">
    <property type="entry name" value="MCPsignal"/>
    <property type="match status" value="1"/>
</dbReference>
<dbReference type="OrthoDB" id="9795078at2"/>
<evidence type="ECO:0000313" key="10">
    <source>
        <dbReference type="EMBL" id="KFC81958.1"/>
    </source>
</evidence>
<accession>A0A085GE13</accession>
<evidence type="ECO:0000256" key="6">
    <source>
        <dbReference type="PROSITE-ProRule" id="PRU00284"/>
    </source>
</evidence>
<keyword evidence="7" id="KW-0812">Transmembrane</keyword>
<reference evidence="10 11" key="1">
    <citation type="submission" date="2014-05" db="EMBL/GenBank/DDBJ databases">
        <title>ATOL: Assembling a taxonomically balanced genome-scale reconstruction of the evolutionary history of the Enterobacteriaceae.</title>
        <authorList>
            <person name="Plunkett G.III."/>
            <person name="Neeno-Eckwall E.C."/>
            <person name="Glasner J.D."/>
            <person name="Perna N.T."/>
        </authorList>
    </citation>
    <scope>NUCLEOTIDE SEQUENCE [LARGE SCALE GENOMIC DNA]</scope>
    <source>
        <strain evidence="10 11">ATCC 33320</strain>
    </source>
</reference>
<evidence type="ECO:0000256" key="3">
    <source>
        <dbReference type="ARBA" id="ARBA00022500"/>
    </source>
</evidence>